<name>A0A068RVS6_9FUNG</name>
<evidence type="ECO:0000313" key="4">
    <source>
        <dbReference type="Proteomes" id="UP000027586"/>
    </source>
</evidence>
<dbReference type="InterPro" id="IPR029184">
    <property type="entry name" value="Sas4_dom"/>
</dbReference>
<evidence type="ECO:0000259" key="2">
    <source>
        <dbReference type="Pfam" id="PF15460"/>
    </source>
</evidence>
<accession>A0A068RVS6</accession>
<comment type="caution">
    <text evidence="3">The sequence shown here is derived from an EMBL/GenBank/DDBJ whole genome shotgun (WGS) entry which is preliminary data.</text>
</comment>
<evidence type="ECO:0000256" key="1">
    <source>
        <dbReference type="SAM" id="MobiDB-lite"/>
    </source>
</evidence>
<feature type="compositionally biased region" description="Low complexity" evidence="1">
    <location>
        <begin position="239"/>
        <end position="275"/>
    </location>
</feature>
<feature type="compositionally biased region" description="Basic and acidic residues" evidence="1">
    <location>
        <begin position="131"/>
        <end position="146"/>
    </location>
</feature>
<dbReference type="EMBL" id="CBTN010000021">
    <property type="protein sequence ID" value="CDH54104.1"/>
    <property type="molecule type" value="Genomic_DNA"/>
</dbReference>
<feature type="region of interest" description="Disordered" evidence="1">
    <location>
        <begin position="124"/>
        <end position="146"/>
    </location>
</feature>
<dbReference type="STRING" id="1263082.A0A068RVS6"/>
<dbReference type="Pfam" id="PF15460">
    <property type="entry name" value="SAS4"/>
    <property type="match status" value="1"/>
</dbReference>
<organism evidence="3 4">
    <name type="scientific">Lichtheimia corymbifera JMRC:FSU:9682</name>
    <dbReference type="NCBI Taxonomy" id="1263082"/>
    <lineage>
        <taxon>Eukaryota</taxon>
        <taxon>Fungi</taxon>
        <taxon>Fungi incertae sedis</taxon>
        <taxon>Mucoromycota</taxon>
        <taxon>Mucoromycotina</taxon>
        <taxon>Mucoromycetes</taxon>
        <taxon>Mucorales</taxon>
        <taxon>Lichtheimiaceae</taxon>
        <taxon>Lichtheimia</taxon>
    </lineage>
</organism>
<keyword evidence="4" id="KW-1185">Reference proteome</keyword>
<feature type="region of interest" description="Disordered" evidence="1">
    <location>
        <begin position="1"/>
        <end position="28"/>
    </location>
</feature>
<proteinExistence type="predicted"/>
<dbReference type="OrthoDB" id="2555515at2759"/>
<dbReference type="VEuPathDB" id="FungiDB:LCOR_05387.1"/>
<dbReference type="Proteomes" id="UP000027586">
    <property type="component" value="Unassembled WGS sequence"/>
</dbReference>
<evidence type="ECO:0000313" key="3">
    <source>
        <dbReference type="EMBL" id="CDH54104.1"/>
    </source>
</evidence>
<protein>
    <recommendedName>
        <fullName evidence="2">Something about silencing protein 4 domain-containing protein</fullName>
    </recommendedName>
</protein>
<feature type="region of interest" description="Disordered" evidence="1">
    <location>
        <begin position="212"/>
        <end position="298"/>
    </location>
</feature>
<feature type="domain" description="Something about silencing protein 4" evidence="2">
    <location>
        <begin position="117"/>
        <end position="180"/>
    </location>
</feature>
<reference evidence="3" key="1">
    <citation type="submission" date="2013-08" db="EMBL/GenBank/DDBJ databases">
        <title>Gene expansion shapes genome architecture in the human pathogen Lichtheimia corymbifera: an evolutionary genomics analysis in the ancient terrestrial Mucorales (Mucoromycotina).</title>
        <authorList>
            <person name="Schwartze V.U."/>
            <person name="Winter S."/>
            <person name="Shelest E."/>
            <person name="Marcet-Houben M."/>
            <person name="Horn F."/>
            <person name="Wehner S."/>
            <person name="Hoffmann K."/>
            <person name="Riege K."/>
            <person name="Sammeth M."/>
            <person name="Nowrousian M."/>
            <person name="Valiante V."/>
            <person name="Linde J."/>
            <person name="Jacobsen I.D."/>
            <person name="Marz M."/>
            <person name="Brakhage A.A."/>
            <person name="Gabaldon T."/>
            <person name="Bocker S."/>
            <person name="Voigt K."/>
        </authorList>
    </citation>
    <scope>NUCLEOTIDE SEQUENCE [LARGE SCALE GENOMIC DNA]</scope>
    <source>
        <strain evidence="3">FSU 9682</strain>
    </source>
</reference>
<dbReference type="AlphaFoldDB" id="A0A068RVS6"/>
<sequence length="342" mass="38686">MAQEPKVNILSPRSTRKQPSQKRALPPRHSFLTEAVEVALQKQQQVPKPQLDSSTILIVTNDENALVNLEEKEQLPAAAVLGDKDLVPNVKPNFTVFEKPPRRQKRAGEVAIADVEPIPEEYYLRRHRKHEKEEKKQKNREKEKLQHEMYQQQQFVERIRHTDKSIVMAIATAICQQQQRSLPNVDSLYRQVLHDAEEQLARYEMLGLTLTRKPRNGATTTTTTTMASSQHYPPPALPALPSSTSSSLAPPSDSSSLSPALSLISQSSSASQTSSHNVSPTISKKPASPNIKPSRPVRRSVRHTLAFGHKIPVMQETEFQLPYETFGYLMDRRTRAKTTRRK</sequence>
<gene>
    <name evidence="3" type="ORF">LCOR_05387.1</name>
</gene>